<evidence type="ECO:0000313" key="4">
    <source>
        <dbReference type="Proteomes" id="UP000694416"/>
    </source>
</evidence>
<organism evidence="3 4">
    <name type="scientific">Piliocolobus tephrosceles</name>
    <name type="common">Ugandan red Colobus</name>
    <dbReference type="NCBI Taxonomy" id="591936"/>
    <lineage>
        <taxon>Eukaryota</taxon>
        <taxon>Metazoa</taxon>
        <taxon>Chordata</taxon>
        <taxon>Craniata</taxon>
        <taxon>Vertebrata</taxon>
        <taxon>Euteleostomi</taxon>
        <taxon>Mammalia</taxon>
        <taxon>Eutheria</taxon>
        <taxon>Euarchontoglires</taxon>
        <taxon>Primates</taxon>
        <taxon>Haplorrhini</taxon>
        <taxon>Catarrhini</taxon>
        <taxon>Cercopithecidae</taxon>
        <taxon>Colobinae</taxon>
        <taxon>Piliocolobus</taxon>
    </lineage>
</organism>
<feature type="transmembrane region" description="Helical" evidence="2">
    <location>
        <begin position="81"/>
        <end position="101"/>
    </location>
</feature>
<accession>A0A8C9HN90</accession>
<dbReference type="Gene3D" id="3.50.30.30">
    <property type="match status" value="1"/>
</dbReference>
<dbReference type="InterPro" id="IPR046450">
    <property type="entry name" value="PA_dom_sf"/>
</dbReference>
<dbReference type="AlphaFoldDB" id="A0A8C9HN90"/>
<dbReference type="PANTHER" id="PTHR10404">
    <property type="entry name" value="N-ACETYLATED-ALPHA-LINKED ACIDIC DIPEPTIDASE"/>
    <property type="match status" value="1"/>
</dbReference>
<dbReference type="Ensembl" id="ENSPTET00000033462.1">
    <property type="protein sequence ID" value="ENSPTEP00000023402.1"/>
    <property type="gene ID" value="ENSPTEG00000024102.1"/>
</dbReference>
<reference evidence="3" key="2">
    <citation type="submission" date="2025-09" db="UniProtKB">
        <authorList>
            <consortium name="Ensembl"/>
        </authorList>
    </citation>
    <scope>IDENTIFICATION</scope>
</reference>
<feature type="region of interest" description="Disordered" evidence="1">
    <location>
        <begin position="282"/>
        <end position="323"/>
    </location>
</feature>
<keyword evidence="2" id="KW-1133">Transmembrane helix</keyword>
<evidence type="ECO:0000256" key="2">
    <source>
        <dbReference type="SAM" id="Phobius"/>
    </source>
</evidence>
<dbReference type="PANTHER" id="PTHR10404:SF33">
    <property type="entry name" value="TRANSFERRIN RECEPTOR PROTEIN 2"/>
    <property type="match status" value="1"/>
</dbReference>
<protein>
    <submittedName>
        <fullName evidence="3">Transferrin receptor 2</fullName>
    </submittedName>
</protein>
<evidence type="ECO:0000256" key="1">
    <source>
        <dbReference type="SAM" id="MobiDB-lite"/>
    </source>
</evidence>
<gene>
    <name evidence="3" type="primary">TFR2</name>
</gene>
<keyword evidence="2" id="KW-0812">Transmembrane</keyword>
<dbReference type="GO" id="GO:0009897">
    <property type="term" value="C:external side of plasma membrane"/>
    <property type="evidence" value="ECO:0007669"/>
    <property type="project" value="TreeGrafter"/>
</dbReference>
<reference evidence="3" key="1">
    <citation type="submission" date="2025-08" db="UniProtKB">
        <authorList>
            <consortium name="Ensembl"/>
        </authorList>
    </citation>
    <scope>IDENTIFICATION</scope>
</reference>
<proteinExistence type="predicted"/>
<dbReference type="InterPro" id="IPR039373">
    <property type="entry name" value="Peptidase_M28B"/>
</dbReference>
<dbReference type="GO" id="GO:0140298">
    <property type="term" value="P:endocytic iron import into cell"/>
    <property type="evidence" value="ECO:0007669"/>
    <property type="project" value="TreeGrafter"/>
</dbReference>
<keyword evidence="4" id="KW-1185">Reference proteome</keyword>
<keyword evidence="2" id="KW-0472">Membrane</keyword>
<dbReference type="Proteomes" id="UP000694416">
    <property type="component" value="Unplaced"/>
</dbReference>
<name>A0A8C9HN90_9PRIM</name>
<dbReference type="SUPFAM" id="SSF52025">
    <property type="entry name" value="PA domain"/>
    <property type="match status" value="1"/>
</dbReference>
<evidence type="ECO:0000313" key="3">
    <source>
        <dbReference type="Ensembl" id="ENSPTEP00000023402.1"/>
    </source>
</evidence>
<sequence length="352" mass="39018">MERLWGLLQRAQQLSPRSSQTVYQRVEGPWKGHLEEEEEDGDETLAHFCPMELKGPEPLGSRPRQPNLIPWAAAGRRAAPYLVLTALLIFTGAFLLGYVAFRGSCQACGDSVLVVSEDVSYEPDLDFHRGTLYWSDLQAMFLQFLGEGRLEDTIRQTSLRERVAGSAGMAALTQDIRAALSRQKLDHVWTDTHYVGLQFPDPAHPNTLHWIDEAGKVGEQLPLEDPDVYCPYSAIGNVTGELVYAHYGRPEDLQDLRARGVDPAGRLLLVRVGVISFAQKEAQRPCGPPGMAGEPPRLPLSPGPRARTAASGQQPQDLHPHQQHLWLHRRPLRARSLCCHRGPEGCVGPRSG</sequence>